<name>A0A2T8KL44_9POAL</name>
<dbReference type="Gramene" id="PVH62881">
    <property type="protein sequence ID" value="PVH62881"/>
    <property type="gene ID" value="PAHAL_3G422700"/>
</dbReference>
<dbReference type="Proteomes" id="UP000243499">
    <property type="component" value="Chromosome 3"/>
</dbReference>
<proteinExistence type="predicted"/>
<gene>
    <name evidence="1" type="ORF">PAHAL_3G422700</name>
</gene>
<protein>
    <submittedName>
        <fullName evidence="1">Uncharacterized protein</fullName>
    </submittedName>
</protein>
<organism evidence="1">
    <name type="scientific">Panicum hallii</name>
    <dbReference type="NCBI Taxonomy" id="206008"/>
    <lineage>
        <taxon>Eukaryota</taxon>
        <taxon>Viridiplantae</taxon>
        <taxon>Streptophyta</taxon>
        <taxon>Embryophyta</taxon>
        <taxon>Tracheophyta</taxon>
        <taxon>Spermatophyta</taxon>
        <taxon>Magnoliopsida</taxon>
        <taxon>Liliopsida</taxon>
        <taxon>Poales</taxon>
        <taxon>Poaceae</taxon>
        <taxon>PACMAD clade</taxon>
        <taxon>Panicoideae</taxon>
        <taxon>Panicodae</taxon>
        <taxon>Paniceae</taxon>
        <taxon>Panicinae</taxon>
        <taxon>Panicum</taxon>
        <taxon>Panicum sect. Panicum</taxon>
    </lineage>
</organism>
<sequence length="99" mass="11639">MLLEAKRSFQNSFFMEIYTIALGAFSKLRNNFIFQGKRPSSWKQVLKHDIILNVPRIKSDLHPVYFYAYKTYNLVTFFFLERSSLGGNYLPQGVLGCRF</sequence>
<accession>A0A2T8KL44</accession>
<dbReference type="EMBL" id="CM008048">
    <property type="protein sequence ID" value="PVH62881.1"/>
    <property type="molecule type" value="Genomic_DNA"/>
</dbReference>
<dbReference type="AlphaFoldDB" id="A0A2T8KL44"/>
<evidence type="ECO:0000313" key="1">
    <source>
        <dbReference type="EMBL" id="PVH62881.1"/>
    </source>
</evidence>
<reference evidence="1" key="1">
    <citation type="submission" date="2018-04" db="EMBL/GenBank/DDBJ databases">
        <title>WGS assembly of Panicum hallii.</title>
        <authorList>
            <person name="Lovell J."/>
            <person name="Jenkins J."/>
            <person name="Lowry D."/>
            <person name="Mamidi S."/>
            <person name="Sreedasyam A."/>
            <person name="Weng X."/>
            <person name="Barry K."/>
            <person name="Bonette J."/>
            <person name="Campitelli B."/>
            <person name="Daum C."/>
            <person name="Gordon S."/>
            <person name="Gould B."/>
            <person name="Lipzen A."/>
            <person name="Macqueen A."/>
            <person name="Palacio-Mejia J."/>
            <person name="Plott C."/>
            <person name="Shakirov E."/>
            <person name="Shu S."/>
            <person name="Yoshinaga Y."/>
            <person name="Zane M."/>
            <person name="Rokhsar D."/>
            <person name="Grimwood J."/>
            <person name="Schmutz J."/>
            <person name="Juenger T."/>
        </authorList>
    </citation>
    <scope>NUCLEOTIDE SEQUENCE [LARGE SCALE GENOMIC DNA]</scope>
    <source>
        <strain evidence="1">FIL2</strain>
    </source>
</reference>